<evidence type="ECO:0000259" key="9">
    <source>
        <dbReference type="Pfam" id="PF12804"/>
    </source>
</evidence>
<feature type="domain" description="MobA-like NTP transferase" evidence="9">
    <location>
        <begin position="11"/>
        <end position="164"/>
    </location>
</feature>
<dbReference type="PANTHER" id="PTHR19136">
    <property type="entry name" value="MOLYBDENUM COFACTOR GUANYLYLTRANSFERASE"/>
    <property type="match status" value="1"/>
</dbReference>
<keyword evidence="6 8" id="KW-0342">GTP-binding</keyword>
<evidence type="ECO:0000256" key="4">
    <source>
        <dbReference type="ARBA" id="ARBA00022741"/>
    </source>
</evidence>
<dbReference type="GO" id="GO:0006777">
    <property type="term" value="P:Mo-molybdopterin cofactor biosynthetic process"/>
    <property type="evidence" value="ECO:0007669"/>
    <property type="project" value="UniProtKB-KW"/>
</dbReference>
<dbReference type="AlphaFoldDB" id="A0A2Z3JK98"/>
<evidence type="ECO:0000313" key="11">
    <source>
        <dbReference type="Proteomes" id="UP000245368"/>
    </source>
</evidence>
<dbReference type="Proteomes" id="UP000245368">
    <property type="component" value="Chromosome"/>
</dbReference>
<dbReference type="EC" id="2.7.7.77" evidence="8"/>
<dbReference type="EMBL" id="CP029494">
    <property type="protein sequence ID" value="AWN23329.1"/>
    <property type="molecule type" value="Genomic_DNA"/>
</dbReference>
<dbReference type="CDD" id="cd02503">
    <property type="entry name" value="MobA"/>
    <property type="match status" value="1"/>
</dbReference>
<dbReference type="SUPFAM" id="SSF53448">
    <property type="entry name" value="Nucleotide-diphospho-sugar transferases"/>
    <property type="match status" value="1"/>
</dbReference>
<dbReference type="GO" id="GO:0061603">
    <property type="term" value="F:molybdenum cofactor guanylyltransferase activity"/>
    <property type="evidence" value="ECO:0007669"/>
    <property type="project" value="UniProtKB-EC"/>
</dbReference>
<feature type="binding site" evidence="8">
    <location>
        <position position="26"/>
    </location>
    <ligand>
        <name>GTP</name>
        <dbReference type="ChEBI" id="CHEBI:37565"/>
    </ligand>
</feature>
<feature type="binding site" evidence="8">
    <location>
        <position position="104"/>
    </location>
    <ligand>
        <name>Mg(2+)</name>
        <dbReference type="ChEBI" id="CHEBI:18420"/>
    </ligand>
</feature>
<evidence type="ECO:0000256" key="6">
    <source>
        <dbReference type="ARBA" id="ARBA00023134"/>
    </source>
</evidence>
<comment type="subcellular location">
    <subcellularLocation>
        <location evidence="8">Cytoplasm</location>
    </subcellularLocation>
</comment>
<comment type="function">
    <text evidence="8">Transfers a GMP moiety from GTP to Mo-molybdopterin (Mo-MPT) cofactor (Moco or molybdenum cofactor) to form Mo-molybdopterin guanine dinucleotide (Mo-MGD) cofactor.</text>
</comment>
<dbReference type="KEGG" id="dez:DKM44_08875"/>
<name>A0A2Z3JK98_9DEIO</name>
<keyword evidence="1 8" id="KW-0963">Cytoplasm</keyword>
<comment type="domain">
    <text evidence="8">The N-terminal domain determines nucleotide recognition and specific binding, while the C-terminal domain determines the specific binding to the target protein.</text>
</comment>
<evidence type="ECO:0000313" key="10">
    <source>
        <dbReference type="EMBL" id="AWN23329.1"/>
    </source>
</evidence>
<dbReference type="OrthoDB" id="9788394at2"/>
<dbReference type="Pfam" id="PF12804">
    <property type="entry name" value="NTP_transf_3"/>
    <property type="match status" value="1"/>
</dbReference>
<keyword evidence="5 8" id="KW-0460">Magnesium</keyword>
<comment type="catalytic activity">
    <reaction evidence="8">
        <text>Mo-molybdopterin + GTP + H(+) = Mo-molybdopterin guanine dinucleotide + diphosphate</text>
        <dbReference type="Rhea" id="RHEA:34243"/>
        <dbReference type="ChEBI" id="CHEBI:15378"/>
        <dbReference type="ChEBI" id="CHEBI:33019"/>
        <dbReference type="ChEBI" id="CHEBI:37565"/>
        <dbReference type="ChEBI" id="CHEBI:71302"/>
        <dbReference type="ChEBI" id="CHEBI:71310"/>
        <dbReference type="EC" id="2.7.7.77"/>
    </reaction>
</comment>
<reference evidence="10 11" key="1">
    <citation type="submission" date="2018-05" db="EMBL/GenBank/DDBJ databases">
        <title>Complete Genome Sequence of Deinococcus sp. strain 17bor-2.</title>
        <authorList>
            <person name="Srinivasan S."/>
        </authorList>
    </citation>
    <scope>NUCLEOTIDE SEQUENCE [LARGE SCALE GENOMIC DNA]</scope>
    <source>
        <strain evidence="10 11">17bor-2</strain>
    </source>
</reference>
<evidence type="ECO:0000256" key="2">
    <source>
        <dbReference type="ARBA" id="ARBA00022679"/>
    </source>
</evidence>
<dbReference type="GO" id="GO:0005525">
    <property type="term" value="F:GTP binding"/>
    <property type="evidence" value="ECO:0007669"/>
    <property type="project" value="UniProtKB-UniRule"/>
</dbReference>
<feature type="binding site" evidence="8">
    <location>
        <position position="74"/>
    </location>
    <ligand>
        <name>GTP</name>
        <dbReference type="ChEBI" id="CHEBI:37565"/>
    </ligand>
</feature>
<evidence type="ECO:0000256" key="3">
    <source>
        <dbReference type="ARBA" id="ARBA00022723"/>
    </source>
</evidence>
<dbReference type="RefSeq" id="WP_109827058.1">
    <property type="nucleotide sequence ID" value="NZ_CP029494.1"/>
</dbReference>
<dbReference type="InterPro" id="IPR025877">
    <property type="entry name" value="MobA-like_NTP_Trfase"/>
</dbReference>
<comment type="caution">
    <text evidence="8">Lacks conserved residue(s) required for the propagation of feature annotation.</text>
</comment>
<gene>
    <name evidence="8" type="primary">mobA</name>
    <name evidence="10" type="ORF">DKM44_08875</name>
</gene>
<keyword evidence="7 8" id="KW-0501">Molybdenum cofactor biosynthesis</keyword>
<keyword evidence="2 8" id="KW-0808">Transferase</keyword>
<proteinExistence type="inferred from homology"/>
<dbReference type="HAMAP" id="MF_00316">
    <property type="entry name" value="MobA"/>
    <property type="match status" value="1"/>
</dbReference>
<evidence type="ECO:0000256" key="5">
    <source>
        <dbReference type="ARBA" id="ARBA00022842"/>
    </source>
</evidence>
<protein>
    <recommendedName>
        <fullName evidence="8">Probable molybdenum cofactor guanylyltransferase</fullName>
        <shortName evidence="8">MoCo guanylyltransferase</shortName>
        <ecNumber evidence="8">2.7.7.77</ecNumber>
    </recommendedName>
    <alternativeName>
        <fullName evidence="8">GTP:molybdopterin guanylyltransferase</fullName>
    </alternativeName>
    <alternativeName>
        <fullName evidence="8">Mo-MPT guanylyltransferase</fullName>
    </alternativeName>
    <alternativeName>
        <fullName evidence="8">Molybdopterin guanylyltransferase</fullName>
    </alternativeName>
    <alternativeName>
        <fullName evidence="8">Molybdopterin-guanine dinucleotide synthase</fullName>
        <shortName evidence="8">MGD synthase</shortName>
    </alternativeName>
</protein>
<keyword evidence="4 8" id="KW-0547">Nucleotide-binding</keyword>
<keyword evidence="10" id="KW-0548">Nucleotidyltransferase</keyword>
<dbReference type="GO" id="GO:0046872">
    <property type="term" value="F:metal ion binding"/>
    <property type="evidence" value="ECO:0007669"/>
    <property type="project" value="UniProtKB-KW"/>
</dbReference>
<dbReference type="InterPro" id="IPR013482">
    <property type="entry name" value="Molybde_CF_guanTrfase"/>
</dbReference>
<keyword evidence="3 8" id="KW-0479">Metal-binding</keyword>
<accession>A0A2Z3JK98</accession>
<feature type="binding site" evidence="8">
    <location>
        <begin position="14"/>
        <end position="16"/>
    </location>
    <ligand>
        <name>GTP</name>
        <dbReference type="ChEBI" id="CHEBI:37565"/>
    </ligand>
</feature>
<sequence length="197" mass="20627">MAPPPPLPLAAIITAGGASRRFGSDKALARLGGVTLLQRVAHSLSGGHPKLIVAPPGRYDLAALHLTDWQTVPDTRPGEGPLAGLEAGLSVLAPGRWAAYAAVDLPHLTPAFWGRLASFIQPQAQAVVGHSQDGRAQPLAALYHASALGEVTALLDDGERRILALLRQLDTVKVTWDDLKAAAPQAYRNVNTPADLG</sequence>
<evidence type="ECO:0000256" key="1">
    <source>
        <dbReference type="ARBA" id="ARBA00022490"/>
    </source>
</evidence>
<organism evidence="10 11">
    <name type="scientific">Deinococcus irradiatisoli</name>
    <dbReference type="NCBI Taxonomy" id="2202254"/>
    <lineage>
        <taxon>Bacteria</taxon>
        <taxon>Thermotogati</taxon>
        <taxon>Deinococcota</taxon>
        <taxon>Deinococci</taxon>
        <taxon>Deinococcales</taxon>
        <taxon>Deinococcaceae</taxon>
        <taxon>Deinococcus</taxon>
    </lineage>
</organism>
<dbReference type="GO" id="GO:0005737">
    <property type="term" value="C:cytoplasm"/>
    <property type="evidence" value="ECO:0007669"/>
    <property type="project" value="UniProtKB-SubCell"/>
</dbReference>
<dbReference type="InterPro" id="IPR029044">
    <property type="entry name" value="Nucleotide-diphossugar_trans"/>
</dbReference>
<comment type="cofactor">
    <cofactor evidence="8">
        <name>Mg(2+)</name>
        <dbReference type="ChEBI" id="CHEBI:18420"/>
    </cofactor>
</comment>
<evidence type="ECO:0000256" key="7">
    <source>
        <dbReference type="ARBA" id="ARBA00023150"/>
    </source>
</evidence>
<keyword evidence="11" id="KW-1185">Reference proteome</keyword>
<evidence type="ECO:0000256" key="8">
    <source>
        <dbReference type="HAMAP-Rule" id="MF_00316"/>
    </source>
</evidence>
<comment type="similarity">
    <text evidence="8">Belongs to the MobA family.</text>
</comment>
<dbReference type="Gene3D" id="3.90.550.10">
    <property type="entry name" value="Spore Coat Polysaccharide Biosynthesis Protein SpsA, Chain A"/>
    <property type="match status" value="1"/>
</dbReference>
<dbReference type="PANTHER" id="PTHR19136:SF81">
    <property type="entry name" value="MOLYBDENUM COFACTOR GUANYLYLTRANSFERASE"/>
    <property type="match status" value="1"/>
</dbReference>
<feature type="binding site" evidence="8">
    <location>
        <position position="104"/>
    </location>
    <ligand>
        <name>GTP</name>
        <dbReference type="ChEBI" id="CHEBI:37565"/>
    </ligand>
</feature>